<evidence type="ECO:0000256" key="5">
    <source>
        <dbReference type="ARBA" id="ARBA00022475"/>
    </source>
</evidence>
<dbReference type="InterPro" id="IPR057589">
    <property type="entry name" value="GT_PLOD"/>
</dbReference>
<evidence type="ECO:0000256" key="6">
    <source>
        <dbReference type="ARBA" id="ARBA00022692"/>
    </source>
</evidence>
<feature type="transmembrane region" description="Helical" evidence="18">
    <location>
        <begin position="1017"/>
        <end position="1040"/>
    </location>
</feature>
<feature type="transmembrane region" description="Helical" evidence="18">
    <location>
        <begin position="2566"/>
        <end position="2588"/>
    </location>
</feature>
<keyword evidence="12" id="KW-0408">Iron</keyword>
<evidence type="ECO:0000256" key="2">
    <source>
        <dbReference type="ARBA" id="ARBA00004651"/>
    </source>
</evidence>
<feature type="transmembrane region" description="Helical" evidence="18">
    <location>
        <begin position="2851"/>
        <end position="2870"/>
    </location>
</feature>
<feature type="transmembrane region" description="Helical" evidence="18">
    <location>
        <begin position="1697"/>
        <end position="1717"/>
    </location>
</feature>
<dbReference type="GO" id="GO:0051213">
    <property type="term" value="F:dioxygenase activity"/>
    <property type="evidence" value="ECO:0007669"/>
    <property type="project" value="UniProtKB-KW"/>
</dbReference>
<feature type="compositionally biased region" description="Polar residues" evidence="17">
    <location>
        <begin position="2730"/>
        <end position="2744"/>
    </location>
</feature>
<feature type="transmembrane region" description="Helical" evidence="18">
    <location>
        <begin position="1500"/>
        <end position="1518"/>
    </location>
</feature>
<dbReference type="Proteomes" id="UP000719412">
    <property type="component" value="Unassembled WGS sequence"/>
</dbReference>
<accession>A0A8J6HIH3</accession>
<feature type="transmembrane region" description="Helical" evidence="18">
    <location>
        <begin position="3204"/>
        <end position="3226"/>
    </location>
</feature>
<keyword evidence="6 18" id="KW-0812">Transmembrane</keyword>
<feature type="transmembrane region" description="Helical" evidence="18">
    <location>
        <begin position="1746"/>
        <end position="1765"/>
    </location>
</feature>
<dbReference type="SMART" id="SM00702">
    <property type="entry name" value="P4Hc"/>
    <property type="match status" value="1"/>
</dbReference>
<feature type="transmembrane region" description="Helical" evidence="18">
    <location>
        <begin position="3133"/>
        <end position="3155"/>
    </location>
</feature>
<sequence>MLIYLRILTIAVFSKFTNGNLNPQCTKQEDNCGEPLHNVYVQLSDNDIDTKASEILVFTVASEPTDGFKRYLASARHNHIAPTVLGFGQEWKGGADIKNLPGGGWKINLLKEALQPHKNDKDKIILFTDGYDVIFDGDLDAIAKKFKETGAKVLFGAESACWPDSELAQKYPEVVEGKRFLNSGLYAGYAPPLWELLQYDTVQDNDDDQLFFTKAYLDQALREKLGFKLDHKSDVFQNLNGAVNEVEVVEVKPKEGAETYAVKNVMYHTRPLILHGNGPSKISLNYIGNYVPNAWNSVEGCVHCKEDHFDLANKDRSQIPAVVLAVFIELNTPFLEEQLQKIHAQDYPKERIDLFIHTAVKYHSSHVKEFVEKHGSEYRSVKEIKPEDGTTEWAARDLSLDHCLAKECDVYFSVDSVAHLDNPHTLRLLIEQNRTVVAPILARPGKAWSNFWGALTKDGFYARSNDYMDIVHNDKRKELRRVGRTYVKVEMGEYFASVFVPSDVGSRLASGHADEGNLVPQDVLVIEMGGQEFDPVLKPRDLGSGVPLRHAEESDLPPQHVLELEMARFYYFSSLKHSQVIDGKVVDESRGGFFAVRILWLVYCEIFVRYVTLRLAYVFVIVVAGRGRVAMLDDGGHPGLWNVPFVANCYAINATLLRRYDRSKLGFAKDNLDADMAFCANLRDLDVFMYASNRLDFGHLVNPETFDVTRAEPEMYQIFDNEQDWEDRFIHEDYPENFNPEKKNAQVSDSTSLQTQSTMEMLQPCPDVYWFPIVSKRFCQSLINMMENFGKWSDGTNQDTRLEGGYEAVPTRDIHMNQVGWERHWLEFLRKYVRPLQEHVFIGYFHDPPRSLMNFVVRYKPGEQPSLRPHHDSSTYTINIALNQRGVDYEGGGCRFIRYNCSVVDTKPGWLLMHPGRLTHYHEGIIFRPSGLSAIYLLFLFFLPCVPIPTASSMAGATGIYLKFLIATSILTAVGQLAFQIVLLSMPPYGHFLETCELLEQVLRHVGLVRLDSMKPVVVVTWISPEIVMVVASIGTYIACNKLLQKRTIEVVENEENLPRKAKTSKKQFSLFVAVGKYAVLVALCVAAVLRPSVTGGLYFLVFLSAATWWACCKELRKGFAIVMRCLMVVVVVHLIVLYGYQFQWTQEFLDSNSTYARYFGLTPVFSVNCTDDPRTFILSDDEWATYVNPIALFVLYYVLALESKFLLKPQSQKKQGPFLRLEGSFTSPLNRQMSQRLSNRQLMRRATTRNKWQSATRKVRLIGGVSPSRRYGSGGRKAGPVYQDSTGSFTVTGENPDDIPMDQLGKGTAEEEYKPTLLENVMFALESILQVIIKSSYIATNIIMMAWSITYLSWITFVLLLWANLLWLVPQQRKSMLRSSPFLVIYAWFLLISAYIYSMNLFENELPSTVQGINLAQIGFQKITVLPCNPLLVKCLFTGMFWITLRQYVQERKAERQNNALADMAAPLQVTVGTAAVVGNEQDAGSRLMEKIGQYLRRTLTKFWIWVVAITLFAVAITGERMTAFRIIYMALFLFFVLTFQISFRAWRKMMFGFWLTVIVFSMAILVMVYTYQFDNFPDYWKEYLHVPVERQLDIGLEKFSPKQLFVRLVTPTFFVIITVIQLHYFHKDFMELSDPKNASVIGVDLDQSSLQGGAAPPTSDKDDGSSSLKMDLTDTDSSNTRWQLWMKRFHYAMNLIYLFLELHMPKFVIFFLMLVCINDKCSIYFILVILIVLGCTIGRPMQIFAIYISSVFVSLMLLARMIYQTKYIDPGNWNVTCLMQNTSQIENNAKWLGFYKTSKDASLPHLVKWNIMYILVVTIWAVVLVRQFNYRLSRGKPTTRAFFMFPKITKLDADKNVRSCIKYLFNYGFFKFGVEICLMATVAVIGFRMDMYSIIYSVWLCILFVMKRRTTVRIWNCYMAFIALLLIIQYIMAVGLPPTLCILFPWDQNYWDKGGEKQAEIFRRLQEWAYLLDTEYPPSAKKLICDFILLLLVSRQSVAFRIEKRWAGRDYQGGSNESVIHHAEEKGFMNPVPDYISSVRSYLDVIKNGIFSSFLWITLAIVFLAGTNRVNIFSIGYLIGAFVFLWQGTDLYLRPIPKIIKTWDLFLGYNVFVILCKTSLQIVGCIFIQNIPNYACWIIQLFGIGCVKKFGDITAQAGHVDDVYCKVPREFVGLVWDGLCFGFMITQRRIFQSYNFFHLVDEIKATTILASRGAELIEELRLKRMTEQEEQEHRVLEKIKAKMDKIKANQQKIQGASYKDSENHYAVFDRERNSPAQPPLAHSSSMSSCGSATSQTSPAGYHTPIDDEEHAPLTPRSSLLQQQAPSPYSAVMTVSLEGYLEPQRMSFSSPPNSELNPRPPSPDDSFPVFSPPPYDAAPPYAEAVSEPPTAVQRQSSIGPPWMQGSFVTPRQSIISYSSRSPLSHHESVRSGDYYMFDDLDDDEELDFMDIPKDEDEEFKGQGQTVGQLISTAMKTDIGTSVRRSETEFRRRASMPLPTRQKSIMSARSQLSAPYSAPPIIEEPGSRSVKIVDERDKFGEPKPGTSKDDDSSVVSEKKYTLPQKIVLGLLFVWAFIQSSMVSMTNFLNKYSRDYRYVIRVLAKEKKFLKENTDYNVGLRLGSGQLWQPSASYNSLLRQSREESVIPTPSAGTFSPSDSYRLALVEDRMSSEVESEADEKPPVSEESDTKALAATLPYTSEQDRYFPLPLPFLRVRGVASRDATHRDQRNSGSSRSQEQESTPTTRLLFVVTGRAVEFIRSHGFTIMRKASVLTVPEIRILAPSLERGLDSPFPPSREGSHMDLEEYEVTEMSSYDQPPIIRLMLAIWYIVMSRSENLCYFIIFLNQIKSATFLSLPLPLMVFLWGTLTIPRPNKTFWVTIIAYTEIIVLIKCMFQFDIIPWNMSQAITNNPFYPPRIIGIERNSNYAVWDLLLLLVVFFHRFMLKSMGLWKTSPVPAALLSEGDYKVNADGKLEPLESAILPTARRRTRGASIVKYKDESRIIPSTSHPRRRRCFKFKRLRSCFKFHKKKSSKHGEHAKASSVKGSPTNKPSDLQRLVEESEDQDDERRFEPRMRVSISDLDNKIVSVNCQSVDPMSHLPQSLKMALLKYGEGFKGFFKQLRDPTSRVAADVYSYMFLCDFYNFFVILIGYSSFGTQQGDGGVSSYLEDDRVPVLFLLMLILQFTLIIVDRGIFLRKNIVAKIIFQFIQVFVLHIWLFIIFPIITERGFNSVLAPQMYYMVKCFYLLLSAYQIRCGYPTRILGNFLCKGYNYVNMFLFKGFMAIPFLFELRTVMDWMWTDTSMTVFDWIKMEDIFSHIFQIKCTRHVEDEYPQPRGERKPPIIKYLMGGAILALIIAIIWFPLVFFSLGNAVGKPNPPYDVTLEIRIGPYEPVYQMSAQSNSINQFSPSNLVALQQAYIQHKAAATFISNYEALDIAAIKLSPNSANVWSISPPDRDLMVMEVNSSNPLKIRLEYKVSHKTSKPEDSGVIPDNVEISVPAMIKEQPNEIRQNLLQMLSGNKSAPPMVLENILPKFLKVTNRGTAKPVSQLMFASMEDLDSANPVGKSFRTISLSLDTSNETDSKEWWIIKENCSDADLNYKKFLKKLPYADCDGIILYTFNDKIFPSTLNILTGGGIIGLYSTLVFVAFRFFRGFFAEQCFKIMFEDMPNIDRVLQLCHDIYLVREAGEFALEEDLFAKLVFLFRSPETMIKWTRPKEELADDEDPEGDA</sequence>
<dbReference type="Pfam" id="PF03171">
    <property type="entry name" value="2OG-FeII_Oxy"/>
    <property type="match status" value="1"/>
</dbReference>
<feature type="transmembrane region" description="Helical" evidence="18">
    <location>
        <begin position="1382"/>
        <end position="1399"/>
    </location>
</feature>
<organism evidence="21 22">
    <name type="scientific">Tenebrio molitor</name>
    <name type="common">Yellow mealworm beetle</name>
    <dbReference type="NCBI Taxonomy" id="7067"/>
    <lineage>
        <taxon>Eukaryota</taxon>
        <taxon>Metazoa</taxon>
        <taxon>Ecdysozoa</taxon>
        <taxon>Arthropoda</taxon>
        <taxon>Hexapoda</taxon>
        <taxon>Insecta</taxon>
        <taxon>Pterygota</taxon>
        <taxon>Neoptera</taxon>
        <taxon>Endopterygota</taxon>
        <taxon>Coleoptera</taxon>
        <taxon>Polyphaga</taxon>
        <taxon>Cucujiformia</taxon>
        <taxon>Tenebrionidae</taxon>
        <taxon>Tenebrio</taxon>
    </lineage>
</organism>
<feature type="transmembrane region" description="Helical" evidence="18">
    <location>
        <begin position="1893"/>
        <end position="1908"/>
    </location>
</feature>
<feature type="compositionally biased region" description="Polar residues" evidence="17">
    <location>
        <begin position="2347"/>
        <end position="2357"/>
    </location>
</feature>
<feature type="transmembrane region" description="Helical" evidence="18">
    <location>
        <begin position="2107"/>
        <end position="2131"/>
    </location>
</feature>
<evidence type="ECO:0000256" key="10">
    <source>
        <dbReference type="ARBA" id="ARBA00022989"/>
    </source>
</evidence>
<keyword evidence="15" id="KW-0407">Ion channel</keyword>
<feature type="region of interest" description="Disordered" evidence="17">
    <location>
        <begin position="2532"/>
        <end position="2555"/>
    </location>
</feature>
<keyword evidence="9" id="KW-0223">Dioxygenase</keyword>
<evidence type="ECO:0000313" key="22">
    <source>
        <dbReference type="Proteomes" id="UP000719412"/>
    </source>
</evidence>
<keyword evidence="14 18" id="KW-0472">Membrane</keyword>
<comment type="subcellular location">
    <subcellularLocation>
        <location evidence="2">Cell membrane</location>
        <topology evidence="2">Multi-pass membrane protein</topology>
    </subcellularLocation>
</comment>
<dbReference type="Pfam" id="PF24874">
    <property type="entry name" value="Piezo_THU9_anchor"/>
    <property type="match status" value="1"/>
</dbReference>
<feature type="transmembrane region" description="Helical" evidence="18">
    <location>
        <begin position="1723"/>
        <end position="1739"/>
    </location>
</feature>
<keyword evidence="7" id="KW-0479">Metal-binding</keyword>
<feature type="transmembrane region" description="Helical" evidence="18">
    <location>
        <begin position="3343"/>
        <end position="3367"/>
    </location>
</feature>
<dbReference type="InterPro" id="IPR005123">
    <property type="entry name" value="Oxoglu/Fe-dep_dioxygenase_dom"/>
</dbReference>
<evidence type="ECO:0000256" key="16">
    <source>
        <dbReference type="SAM" id="Coils"/>
    </source>
</evidence>
<feature type="transmembrane region" description="Helical" evidence="18">
    <location>
        <begin position="925"/>
        <end position="948"/>
    </location>
</feature>
<evidence type="ECO:0000256" key="11">
    <source>
        <dbReference type="ARBA" id="ARBA00023002"/>
    </source>
</evidence>
<evidence type="ECO:0000259" key="20">
    <source>
        <dbReference type="PROSITE" id="PS51471"/>
    </source>
</evidence>
<feature type="transmembrane region" description="Helical" evidence="18">
    <location>
        <begin position="1096"/>
        <end position="1113"/>
    </location>
</feature>
<dbReference type="InterPro" id="IPR031805">
    <property type="entry name" value="Piezo_TM25-28"/>
</dbReference>
<feature type="transmembrane region" description="Helical" evidence="18">
    <location>
        <begin position="1120"/>
        <end position="1141"/>
    </location>
</feature>
<evidence type="ECO:0000256" key="17">
    <source>
        <dbReference type="SAM" id="MobiDB-lite"/>
    </source>
</evidence>
<feature type="domain" description="Fe2OG dioxygenase" evidence="20">
    <location>
        <begin position="848"/>
        <end position="1025"/>
    </location>
</feature>
<dbReference type="PANTHER" id="PTHR47049:SF2">
    <property type="entry name" value="PIEZO-TYPE MECHANOSENSITIVE ION CHANNEL HOMOLOG"/>
    <property type="match status" value="1"/>
</dbReference>
<feature type="region of interest" description="Disordered" evidence="17">
    <location>
        <begin position="2274"/>
        <end position="2314"/>
    </location>
</feature>
<evidence type="ECO:0000256" key="19">
    <source>
        <dbReference type="SAM" id="SignalP"/>
    </source>
</evidence>
<dbReference type="GO" id="GO:0005886">
    <property type="term" value="C:plasma membrane"/>
    <property type="evidence" value="ECO:0007669"/>
    <property type="project" value="UniProtKB-SubCell"/>
</dbReference>
<feature type="transmembrane region" description="Helical" evidence="18">
    <location>
        <begin position="1808"/>
        <end position="1827"/>
    </location>
</feature>
<dbReference type="EMBL" id="JABDTM020023715">
    <property type="protein sequence ID" value="KAH0814962.1"/>
    <property type="molecule type" value="Genomic_DNA"/>
</dbReference>
<keyword evidence="5" id="KW-1003">Cell membrane</keyword>
<feature type="signal peptide" evidence="19">
    <location>
        <begin position="1"/>
        <end position="19"/>
    </location>
</feature>
<evidence type="ECO:0000313" key="21">
    <source>
        <dbReference type="EMBL" id="KAH0814962.1"/>
    </source>
</evidence>
<evidence type="ECO:0000256" key="8">
    <source>
        <dbReference type="ARBA" id="ARBA00022729"/>
    </source>
</evidence>
<dbReference type="InterPro" id="IPR056768">
    <property type="entry name" value="THU_Piezo"/>
</dbReference>
<feature type="region of interest" description="Disordered" evidence="17">
    <location>
        <begin position="2345"/>
        <end position="2404"/>
    </location>
</feature>
<proteinExistence type="inferred from homology"/>
<feature type="transmembrane region" description="Helical" evidence="18">
    <location>
        <begin position="1920"/>
        <end position="1948"/>
    </location>
</feature>
<dbReference type="GO" id="GO:0008381">
    <property type="term" value="F:mechanosensitive monoatomic ion channel activity"/>
    <property type="evidence" value="ECO:0007669"/>
    <property type="project" value="InterPro"/>
</dbReference>
<evidence type="ECO:0000256" key="4">
    <source>
        <dbReference type="ARBA" id="ARBA00022448"/>
    </source>
</evidence>
<evidence type="ECO:0000256" key="18">
    <source>
        <dbReference type="SAM" id="Phobius"/>
    </source>
</evidence>
<keyword evidence="8 19" id="KW-0732">Signal</keyword>
<feature type="transmembrane region" description="Helical" evidence="18">
    <location>
        <begin position="3630"/>
        <end position="3653"/>
    </location>
</feature>
<feature type="transmembrane region" description="Helical" evidence="18">
    <location>
        <begin position="1866"/>
        <end position="1887"/>
    </location>
</feature>
<dbReference type="InterPro" id="IPR006620">
    <property type="entry name" value="Pro_4_hyd_alph"/>
</dbReference>
<feature type="transmembrane region" description="Helical" evidence="18">
    <location>
        <begin position="1432"/>
        <end position="1450"/>
    </location>
</feature>
<dbReference type="GO" id="GO:0005506">
    <property type="term" value="F:iron ion binding"/>
    <property type="evidence" value="ECO:0007669"/>
    <property type="project" value="InterPro"/>
</dbReference>
<feature type="region of interest" description="Disordered" evidence="17">
    <location>
        <begin position="2720"/>
        <end position="2744"/>
    </location>
</feature>
<comment type="cofactor">
    <cofactor evidence="1">
        <name>L-ascorbate</name>
        <dbReference type="ChEBI" id="CHEBI:38290"/>
    </cofactor>
</comment>
<dbReference type="InterPro" id="IPR044861">
    <property type="entry name" value="IPNS-like_FE2OG_OXY"/>
</dbReference>
<feature type="transmembrane region" description="Helical" evidence="18">
    <location>
        <begin position="960"/>
        <end position="983"/>
    </location>
</feature>
<feature type="transmembrane region" description="Helical" evidence="18">
    <location>
        <begin position="3175"/>
        <end position="3195"/>
    </location>
</feature>
<reference evidence="21" key="1">
    <citation type="journal article" date="2020" name="J Insects Food Feed">
        <title>The yellow mealworm (Tenebrio molitor) genome: a resource for the emerging insects as food and feed industry.</title>
        <authorList>
            <person name="Eriksson T."/>
            <person name="Andere A."/>
            <person name="Kelstrup H."/>
            <person name="Emery V."/>
            <person name="Picard C."/>
        </authorList>
    </citation>
    <scope>NUCLEOTIDE SEQUENCE</scope>
    <source>
        <strain evidence="21">Stoneville</strain>
        <tissue evidence="21">Whole head</tissue>
    </source>
</reference>
<feature type="compositionally biased region" description="Polar residues" evidence="17">
    <location>
        <begin position="3044"/>
        <end position="3053"/>
    </location>
</feature>
<evidence type="ECO:0000256" key="7">
    <source>
        <dbReference type="ARBA" id="ARBA00022723"/>
    </source>
</evidence>
<dbReference type="GO" id="GO:0016705">
    <property type="term" value="F:oxidoreductase activity, acting on paired donors, with incorporation or reduction of molecular oxygen"/>
    <property type="evidence" value="ECO:0007669"/>
    <property type="project" value="InterPro"/>
</dbReference>
<dbReference type="PANTHER" id="PTHR47049">
    <property type="entry name" value="PIEZO-TYPE MECHANOSENSITIVE ION CHANNEL HOMOLOG"/>
    <property type="match status" value="1"/>
</dbReference>
<feature type="transmembrane region" description="Helical" evidence="18">
    <location>
        <begin position="2047"/>
        <end position="2068"/>
    </location>
</feature>
<dbReference type="Pfam" id="PF15917">
    <property type="entry name" value="Piezo_TM25-28"/>
    <property type="match status" value="1"/>
</dbReference>
<protein>
    <recommendedName>
        <fullName evidence="20">Fe2OG dioxygenase domain-containing protein</fullName>
    </recommendedName>
</protein>
<dbReference type="PROSITE" id="PS51471">
    <property type="entry name" value="FE2OG_OXY"/>
    <property type="match status" value="1"/>
</dbReference>
<keyword evidence="22" id="KW-1185">Reference proteome</keyword>
<gene>
    <name evidence="21" type="ORF">GEV33_007829</name>
</gene>
<name>A0A8J6HIH3_TENMO</name>
<feature type="transmembrane region" description="Helical" evidence="18">
    <location>
        <begin position="1352"/>
        <end position="1370"/>
    </location>
</feature>
<feature type="chain" id="PRO_5035210659" description="Fe2OG dioxygenase domain-containing protein" evidence="19">
    <location>
        <begin position="20"/>
        <end position="3731"/>
    </location>
</feature>
<feature type="transmembrane region" description="Helical" evidence="18">
    <location>
        <begin position="1524"/>
        <end position="1541"/>
    </location>
</feature>
<dbReference type="InterPro" id="IPR056770">
    <property type="entry name" value="Piezo_THU9_anchor"/>
</dbReference>
<dbReference type="GO" id="GO:0031418">
    <property type="term" value="F:L-ascorbic acid binding"/>
    <property type="evidence" value="ECO:0007669"/>
    <property type="project" value="InterPro"/>
</dbReference>
<keyword evidence="11" id="KW-0560">Oxidoreductase</keyword>
<evidence type="ECO:0000256" key="13">
    <source>
        <dbReference type="ARBA" id="ARBA00023065"/>
    </source>
</evidence>
<comment type="similarity">
    <text evidence="3">Belongs to the PIEZO (TC 1.A.75) family.</text>
</comment>
<feature type="coiled-coil region" evidence="16">
    <location>
        <begin position="2224"/>
        <end position="2258"/>
    </location>
</feature>
<evidence type="ECO:0000256" key="1">
    <source>
        <dbReference type="ARBA" id="ARBA00001961"/>
    </source>
</evidence>
<feature type="transmembrane region" description="Helical" evidence="18">
    <location>
        <begin position="2927"/>
        <end position="2945"/>
    </location>
</feature>
<feature type="transmembrane region" description="Helical" evidence="18">
    <location>
        <begin position="3238"/>
        <end position="3258"/>
    </location>
</feature>
<feature type="transmembrane region" description="Helical" evidence="18">
    <location>
        <begin position="3270"/>
        <end position="3289"/>
    </location>
</feature>
<feature type="transmembrane region" description="Helical" evidence="18">
    <location>
        <begin position="1606"/>
        <end position="1627"/>
    </location>
</feature>
<evidence type="ECO:0000256" key="12">
    <source>
        <dbReference type="ARBA" id="ARBA00023004"/>
    </source>
</evidence>
<keyword evidence="16" id="KW-0175">Coiled coil</keyword>
<dbReference type="InterPro" id="IPR056769">
    <property type="entry name" value="Piezo_TM1-24"/>
</dbReference>
<comment type="caution">
    <text evidence="21">The sequence shown here is derived from an EMBL/GenBank/DDBJ whole genome shotgun (WGS) entry which is preliminary data.</text>
</comment>
<reference evidence="21" key="2">
    <citation type="submission" date="2021-08" db="EMBL/GenBank/DDBJ databases">
        <authorList>
            <person name="Eriksson T."/>
        </authorList>
    </citation>
    <scope>NUCLEOTIDE SEQUENCE</scope>
    <source>
        <strain evidence="21">Stoneville</strain>
        <tissue evidence="21">Whole head</tissue>
    </source>
</reference>
<feature type="transmembrane region" description="Helical" evidence="18">
    <location>
        <begin position="2074"/>
        <end position="2095"/>
    </location>
</feature>
<keyword evidence="13" id="KW-0406">Ion transport</keyword>
<feature type="transmembrane region" description="Helical" evidence="18">
    <location>
        <begin position="1069"/>
        <end position="1090"/>
    </location>
</feature>
<dbReference type="InterPro" id="IPR027272">
    <property type="entry name" value="Piezo"/>
</dbReference>
<feature type="region of interest" description="Disordered" evidence="17">
    <location>
        <begin position="3029"/>
        <end position="3071"/>
    </location>
</feature>
<dbReference type="Pfam" id="PF23188">
    <property type="entry name" value="THU_Piezo1"/>
    <property type="match status" value="1"/>
</dbReference>
<dbReference type="InterPro" id="IPR031334">
    <property type="entry name" value="Piezo_cap_dom"/>
</dbReference>
<keyword evidence="10 18" id="KW-1133">Transmembrane helix</keyword>
<evidence type="ECO:0000256" key="15">
    <source>
        <dbReference type="ARBA" id="ARBA00023303"/>
    </source>
</evidence>
<feature type="region of interest" description="Disordered" evidence="17">
    <location>
        <begin position="1650"/>
        <end position="1676"/>
    </location>
</feature>
<dbReference type="Pfam" id="PF24871">
    <property type="entry name" value="Piezo_TM1-24"/>
    <property type="match status" value="1"/>
</dbReference>
<evidence type="ECO:0000256" key="3">
    <source>
        <dbReference type="ARBA" id="ARBA00007821"/>
    </source>
</evidence>
<dbReference type="Pfam" id="PF12166">
    <property type="entry name" value="Piezo_cap"/>
    <property type="match status" value="1"/>
</dbReference>
<keyword evidence="4" id="KW-0813">Transport</keyword>
<dbReference type="Pfam" id="PF25342">
    <property type="entry name" value="GT_PLOD"/>
    <property type="match status" value="1"/>
</dbReference>
<feature type="transmembrane region" description="Helical" evidence="18">
    <location>
        <begin position="1553"/>
        <end position="1573"/>
    </location>
</feature>
<feature type="compositionally biased region" description="Low complexity" evidence="17">
    <location>
        <begin position="2285"/>
        <end position="2299"/>
    </location>
</feature>
<feature type="transmembrane region" description="Helical" evidence="18">
    <location>
        <begin position="2877"/>
        <end position="2897"/>
    </location>
</feature>
<evidence type="ECO:0000256" key="14">
    <source>
        <dbReference type="ARBA" id="ARBA00023136"/>
    </source>
</evidence>
<evidence type="ECO:0000256" key="9">
    <source>
        <dbReference type="ARBA" id="ARBA00022964"/>
    </source>
</evidence>